<accession>A0A1I0ZJF2</accession>
<organism evidence="1 2">
    <name type="scientific">Cellulomonas marina</name>
    <dbReference type="NCBI Taxonomy" id="988821"/>
    <lineage>
        <taxon>Bacteria</taxon>
        <taxon>Bacillati</taxon>
        <taxon>Actinomycetota</taxon>
        <taxon>Actinomycetes</taxon>
        <taxon>Micrococcales</taxon>
        <taxon>Cellulomonadaceae</taxon>
        <taxon>Cellulomonas</taxon>
    </lineage>
</organism>
<dbReference type="EMBL" id="FOKA01000011">
    <property type="protein sequence ID" value="SFB25236.1"/>
    <property type="molecule type" value="Genomic_DNA"/>
</dbReference>
<proteinExistence type="predicted"/>
<evidence type="ECO:0000313" key="1">
    <source>
        <dbReference type="EMBL" id="SFB25236.1"/>
    </source>
</evidence>
<protein>
    <submittedName>
        <fullName evidence="1">Uncharacterized protein</fullName>
    </submittedName>
</protein>
<name>A0A1I0ZJF2_9CELL</name>
<gene>
    <name evidence="1" type="ORF">SAMN05421867_11188</name>
</gene>
<sequence>MALVRCTCLRTPDVRSIVIPDPTCPATVVHERLAEPVRA</sequence>
<dbReference type="Proteomes" id="UP000199012">
    <property type="component" value="Unassembled WGS sequence"/>
</dbReference>
<reference evidence="1 2" key="1">
    <citation type="submission" date="2016-10" db="EMBL/GenBank/DDBJ databases">
        <authorList>
            <person name="de Groot N.N."/>
        </authorList>
    </citation>
    <scope>NUCLEOTIDE SEQUENCE [LARGE SCALE GENOMIC DNA]</scope>
    <source>
        <strain evidence="1 2">CGMCC 4.6945</strain>
    </source>
</reference>
<dbReference type="AlphaFoldDB" id="A0A1I0ZJF2"/>
<keyword evidence="2" id="KW-1185">Reference proteome</keyword>
<evidence type="ECO:0000313" key="2">
    <source>
        <dbReference type="Proteomes" id="UP000199012"/>
    </source>
</evidence>